<dbReference type="Proteomes" id="UP000316775">
    <property type="component" value="Unassembled WGS sequence"/>
</dbReference>
<dbReference type="STRING" id="983.SAMN05443543_109138"/>
<gene>
    <name evidence="1" type="ORF">FFL01_08000</name>
</gene>
<sequence length="127" mass="14934">MSKEHAKHNEDVCDFLISNGKFTDWIVTTSFYSALHYVQHEIFPLTENGTTYPHFNTYYNSVLKSRRISKHEGTKQLVRVHIPTCFSYYRWLLDACMNARYSNYIVSPAKANLAKTNLEEIKKHLKK</sequence>
<reference evidence="1 2" key="1">
    <citation type="submission" date="2019-06" db="EMBL/GenBank/DDBJ databases">
        <title>Whole genome shotgun sequence of Flavobacterium flevense NBRC 14960.</title>
        <authorList>
            <person name="Hosoyama A."/>
            <person name="Uohara A."/>
            <person name="Ohji S."/>
            <person name="Ichikawa N."/>
        </authorList>
    </citation>
    <scope>NUCLEOTIDE SEQUENCE [LARGE SCALE GENOMIC DNA]</scope>
    <source>
        <strain evidence="1 2">NBRC 14960</strain>
    </source>
</reference>
<dbReference type="EMBL" id="BJNP01000006">
    <property type="protein sequence ID" value="GEC71261.1"/>
    <property type="molecule type" value="Genomic_DNA"/>
</dbReference>
<accession>A0A4Y4ASP1</accession>
<evidence type="ECO:0000313" key="2">
    <source>
        <dbReference type="Proteomes" id="UP000316775"/>
    </source>
</evidence>
<keyword evidence="2" id="KW-1185">Reference proteome</keyword>
<comment type="caution">
    <text evidence="1">The sequence shown here is derived from an EMBL/GenBank/DDBJ whole genome shotgun (WGS) entry which is preliminary data.</text>
</comment>
<evidence type="ECO:0000313" key="1">
    <source>
        <dbReference type="EMBL" id="GEC71261.1"/>
    </source>
</evidence>
<dbReference type="RefSeq" id="WP_073246382.1">
    <property type="nucleotide sequence ID" value="NZ_BJNP01000006.1"/>
</dbReference>
<organism evidence="1 2">
    <name type="scientific">Flavobacterium flevense</name>
    <dbReference type="NCBI Taxonomy" id="983"/>
    <lineage>
        <taxon>Bacteria</taxon>
        <taxon>Pseudomonadati</taxon>
        <taxon>Bacteroidota</taxon>
        <taxon>Flavobacteriia</taxon>
        <taxon>Flavobacteriales</taxon>
        <taxon>Flavobacteriaceae</taxon>
        <taxon>Flavobacterium</taxon>
    </lineage>
</organism>
<dbReference type="AlphaFoldDB" id="A0A4Y4ASP1"/>
<protein>
    <submittedName>
        <fullName evidence="1">Uncharacterized protein</fullName>
    </submittedName>
</protein>
<dbReference type="OrthoDB" id="1442972at2"/>
<name>A0A4Y4ASP1_9FLAO</name>
<proteinExistence type="predicted"/>